<dbReference type="EMBL" id="CAJOBA010048141">
    <property type="protein sequence ID" value="CAF4209341.1"/>
    <property type="molecule type" value="Genomic_DNA"/>
</dbReference>
<dbReference type="PANTHER" id="PTHR23023">
    <property type="entry name" value="DIMETHYLANILINE MONOOXYGENASE"/>
    <property type="match status" value="1"/>
</dbReference>
<sequence>MNYRRPEDFKNQTVVVVGGSRSGIDVCGELAPHVKKVVLSRKEENMATFNRVVELLTLAGKKPFCLDYLQSTFSMTTPIDYFDNDTVYFQDKTSVKPDCVIFATGYDYSFPFITTPNLSLEYNLKQRYLYPLYRHMFNVNQYSLFYLVLPSLVVPFPLAELQTHLIARILKHEIKLPTTNEILQKINTDILNKFGNKADVNYSYHSVNIVEYVEQLLLMINTHHDGNYNYKLIQNQKTIRKVNRITNELIVEQTTTLDGNNKK</sequence>
<keyword evidence="5" id="KW-0503">Monooxygenase</keyword>
<evidence type="ECO:0000313" key="6">
    <source>
        <dbReference type="EMBL" id="CAF0983508.1"/>
    </source>
</evidence>
<comment type="similarity">
    <text evidence="1 5">Belongs to the FMO family.</text>
</comment>
<evidence type="ECO:0000313" key="8">
    <source>
        <dbReference type="EMBL" id="CAF3755899.1"/>
    </source>
</evidence>
<protein>
    <recommendedName>
        <fullName evidence="5">Flavin-containing monooxygenase</fullName>
        <ecNumber evidence="5">1.-.-.-</ecNumber>
    </recommendedName>
</protein>
<keyword evidence="3 5" id="KW-0274">FAD</keyword>
<evidence type="ECO:0000256" key="1">
    <source>
        <dbReference type="ARBA" id="ARBA00009183"/>
    </source>
</evidence>
<dbReference type="EMBL" id="CAJNOQ010002874">
    <property type="protein sequence ID" value="CAF0983508.1"/>
    <property type="molecule type" value="Genomic_DNA"/>
</dbReference>
<dbReference type="Proteomes" id="UP000663829">
    <property type="component" value="Unassembled WGS sequence"/>
</dbReference>
<dbReference type="GO" id="GO:0050661">
    <property type="term" value="F:NADP binding"/>
    <property type="evidence" value="ECO:0007669"/>
    <property type="project" value="InterPro"/>
</dbReference>
<dbReference type="InterPro" id="IPR036188">
    <property type="entry name" value="FAD/NAD-bd_sf"/>
</dbReference>
<dbReference type="Proteomes" id="UP000682733">
    <property type="component" value="Unassembled WGS sequence"/>
</dbReference>
<keyword evidence="2 5" id="KW-0285">Flavoprotein</keyword>
<dbReference type="GO" id="GO:0050660">
    <property type="term" value="F:flavin adenine dinucleotide binding"/>
    <property type="evidence" value="ECO:0007669"/>
    <property type="project" value="InterPro"/>
</dbReference>
<dbReference type="InterPro" id="IPR020946">
    <property type="entry name" value="Flavin_mOase-like"/>
</dbReference>
<evidence type="ECO:0000313" key="7">
    <source>
        <dbReference type="EMBL" id="CAF1402515.1"/>
    </source>
</evidence>
<dbReference type="Proteomes" id="UP000681722">
    <property type="component" value="Unassembled WGS sequence"/>
</dbReference>
<proteinExistence type="inferred from homology"/>
<dbReference type="InterPro" id="IPR050346">
    <property type="entry name" value="FMO-like"/>
</dbReference>
<dbReference type="OrthoDB" id="66881at2759"/>
<gene>
    <name evidence="6" type="ORF">GPM918_LOCUS12876</name>
    <name evidence="7" type="ORF">OVA965_LOCUS33094</name>
    <name evidence="8" type="ORF">SRO942_LOCUS12876</name>
    <name evidence="9" type="ORF">TMI583_LOCUS33972</name>
</gene>
<evidence type="ECO:0000256" key="3">
    <source>
        <dbReference type="ARBA" id="ARBA00022827"/>
    </source>
</evidence>
<accession>A0A814FD91</accession>
<evidence type="ECO:0000256" key="4">
    <source>
        <dbReference type="ARBA" id="ARBA00023002"/>
    </source>
</evidence>
<dbReference type="EC" id="1.-.-.-" evidence="5"/>
<dbReference type="EMBL" id="CAJNOK010026410">
    <property type="protein sequence ID" value="CAF1402515.1"/>
    <property type="molecule type" value="Genomic_DNA"/>
</dbReference>
<evidence type="ECO:0000313" key="10">
    <source>
        <dbReference type="Proteomes" id="UP000663829"/>
    </source>
</evidence>
<reference evidence="6" key="1">
    <citation type="submission" date="2021-02" db="EMBL/GenBank/DDBJ databases">
        <authorList>
            <person name="Nowell W R."/>
        </authorList>
    </citation>
    <scope>NUCLEOTIDE SEQUENCE</scope>
</reference>
<dbReference type="Pfam" id="PF00743">
    <property type="entry name" value="FMO-like"/>
    <property type="match status" value="1"/>
</dbReference>
<keyword evidence="4 5" id="KW-0560">Oxidoreductase</keyword>
<dbReference type="GO" id="GO:0004499">
    <property type="term" value="F:N,N-dimethylaniline monooxygenase activity"/>
    <property type="evidence" value="ECO:0007669"/>
    <property type="project" value="InterPro"/>
</dbReference>
<evidence type="ECO:0000313" key="9">
    <source>
        <dbReference type="EMBL" id="CAF4209341.1"/>
    </source>
</evidence>
<dbReference type="Gene3D" id="3.50.50.60">
    <property type="entry name" value="FAD/NAD(P)-binding domain"/>
    <property type="match status" value="2"/>
</dbReference>
<organism evidence="6 10">
    <name type="scientific">Didymodactylos carnosus</name>
    <dbReference type="NCBI Taxonomy" id="1234261"/>
    <lineage>
        <taxon>Eukaryota</taxon>
        <taxon>Metazoa</taxon>
        <taxon>Spiralia</taxon>
        <taxon>Gnathifera</taxon>
        <taxon>Rotifera</taxon>
        <taxon>Eurotatoria</taxon>
        <taxon>Bdelloidea</taxon>
        <taxon>Philodinida</taxon>
        <taxon>Philodinidae</taxon>
        <taxon>Didymodactylos</taxon>
    </lineage>
</organism>
<dbReference type="EMBL" id="CAJOBC010002874">
    <property type="protein sequence ID" value="CAF3755899.1"/>
    <property type="molecule type" value="Genomic_DNA"/>
</dbReference>
<dbReference type="AlphaFoldDB" id="A0A814FD91"/>
<evidence type="ECO:0000256" key="5">
    <source>
        <dbReference type="RuleBase" id="RU361177"/>
    </source>
</evidence>
<dbReference type="Proteomes" id="UP000677228">
    <property type="component" value="Unassembled WGS sequence"/>
</dbReference>
<comment type="cofactor">
    <cofactor evidence="5">
        <name>FAD</name>
        <dbReference type="ChEBI" id="CHEBI:57692"/>
    </cofactor>
</comment>
<name>A0A814FD91_9BILA</name>
<evidence type="ECO:0000256" key="2">
    <source>
        <dbReference type="ARBA" id="ARBA00022630"/>
    </source>
</evidence>
<comment type="caution">
    <text evidence="6">The sequence shown here is derived from an EMBL/GenBank/DDBJ whole genome shotgun (WGS) entry which is preliminary data.</text>
</comment>
<keyword evidence="10" id="KW-1185">Reference proteome</keyword>
<dbReference type="SUPFAM" id="SSF51905">
    <property type="entry name" value="FAD/NAD(P)-binding domain"/>
    <property type="match status" value="1"/>
</dbReference>